<feature type="chain" id="PRO_5047389486" description="Asl1-like glycosyl hydrolase catalytic domain-containing protein" evidence="1">
    <location>
        <begin position="18"/>
        <end position="115"/>
    </location>
</feature>
<name>A0ABY2GVA8_9HYPO</name>
<gene>
    <name evidence="3" type="ORF">CCMA1212_008129</name>
</gene>
<comment type="caution">
    <text evidence="3">The sequence shown here is derived from an EMBL/GenBank/DDBJ whole genome shotgun (WGS) entry which is preliminary data.</text>
</comment>
<proteinExistence type="predicted"/>
<evidence type="ECO:0000259" key="2">
    <source>
        <dbReference type="Pfam" id="PF11790"/>
    </source>
</evidence>
<sequence>MPLKTYCLLLGISSATAQQHPFSPNGRKAGAAGDTALAFWKDHLSWWHDWTPSPRGVDLWDSLIAPMGDKGAVLGSPAMCRQKDESWLKQFNQQYLARSWNFTAVHIFKPDVVGV</sequence>
<dbReference type="Proteomes" id="UP001642720">
    <property type="component" value="Unassembled WGS sequence"/>
</dbReference>
<dbReference type="Pfam" id="PF11790">
    <property type="entry name" value="Glyco_hydro_cc"/>
    <property type="match status" value="1"/>
</dbReference>
<organism evidence="3 4">
    <name type="scientific">Trichoderma ghanense</name>
    <dbReference type="NCBI Taxonomy" id="65468"/>
    <lineage>
        <taxon>Eukaryota</taxon>
        <taxon>Fungi</taxon>
        <taxon>Dikarya</taxon>
        <taxon>Ascomycota</taxon>
        <taxon>Pezizomycotina</taxon>
        <taxon>Sordariomycetes</taxon>
        <taxon>Hypocreomycetidae</taxon>
        <taxon>Hypocreales</taxon>
        <taxon>Hypocreaceae</taxon>
        <taxon>Trichoderma</taxon>
    </lineage>
</organism>
<dbReference type="RefSeq" id="XP_073556090.1">
    <property type="nucleotide sequence ID" value="XM_073705276.1"/>
</dbReference>
<keyword evidence="4" id="KW-1185">Reference proteome</keyword>
<evidence type="ECO:0000313" key="3">
    <source>
        <dbReference type="EMBL" id="TFA99888.1"/>
    </source>
</evidence>
<feature type="signal peptide" evidence="1">
    <location>
        <begin position="1"/>
        <end position="17"/>
    </location>
</feature>
<evidence type="ECO:0000313" key="4">
    <source>
        <dbReference type="Proteomes" id="UP001642720"/>
    </source>
</evidence>
<reference evidence="3 4" key="1">
    <citation type="submission" date="2018-01" db="EMBL/GenBank/DDBJ databases">
        <title>Genome characterization of the sugarcane-associated fungus Trichoderma ghanense CCMA-1212 and their application in lignocelulose bioconversion.</title>
        <authorList>
            <person name="Steindorff A.S."/>
            <person name="Mendes T.D."/>
            <person name="Vilela E.S.D."/>
            <person name="Rodrigues D.S."/>
            <person name="Formighieri E.F."/>
            <person name="Melo I.S."/>
            <person name="Favaro L.C.L."/>
        </authorList>
    </citation>
    <scope>NUCLEOTIDE SEQUENCE [LARGE SCALE GENOMIC DNA]</scope>
    <source>
        <strain evidence="3 4">CCMA-1212</strain>
    </source>
</reference>
<protein>
    <recommendedName>
        <fullName evidence="2">Asl1-like glycosyl hydrolase catalytic domain-containing protein</fullName>
    </recommendedName>
</protein>
<dbReference type="InterPro" id="IPR024655">
    <property type="entry name" value="Asl1_glyco_hydro_catalytic"/>
</dbReference>
<evidence type="ECO:0000256" key="1">
    <source>
        <dbReference type="SAM" id="SignalP"/>
    </source>
</evidence>
<feature type="domain" description="Asl1-like glycosyl hydrolase catalytic" evidence="2">
    <location>
        <begin position="57"/>
        <end position="110"/>
    </location>
</feature>
<accession>A0ABY2GVA8</accession>
<dbReference type="GeneID" id="300579726"/>
<keyword evidence="1" id="KW-0732">Signal</keyword>
<dbReference type="EMBL" id="PPTA01000012">
    <property type="protein sequence ID" value="TFA99888.1"/>
    <property type="molecule type" value="Genomic_DNA"/>
</dbReference>